<keyword evidence="3" id="KW-1185">Reference proteome</keyword>
<sequence>MKFKRGIFFTFLIGIIAISSFINYYYNSAKPAAKISYPSMEGSFQQSQATFAETKLQGWAKINEKYAAQEELSAFGGQIQGILGIKNPITKEEISEDRFRSLKIKGQIEKNFEAEVVFQSLKDTKNQEETYLIISMVDRRGTGNLKEMEESIHTSFRLFDQQPKINQLLIGFYGGKLSPKSCQNRINEIFSALDGKIIGEVEEENYLSKTGYVPYFEETLKVDQQDLNLQAAMFYDELADRTYLYLGSPLIYADY</sequence>
<keyword evidence="1" id="KW-1133">Transmembrane helix</keyword>
<dbReference type="SUPFAM" id="SSF143842">
    <property type="entry name" value="YwmB-like"/>
    <property type="match status" value="1"/>
</dbReference>
<dbReference type="RefSeq" id="WP_089609300.1">
    <property type="nucleotide sequence ID" value="NZ_CP022121.1"/>
</dbReference>
<dbReference type="InterPro" id="IPR036209">
    <property type="entry name" value="YwmB-like_sf"/>
</dbReference>
<evidence type="ECO:0000313" key="2">
    <source>
        <dbReference type="EMBL" id="MCR6545421.1"/>
    </source>
</evidence>
<evidence type="ECO:0000313" key="3">
    <source>
        <dbReference type="Proteomes" id="UP001524944"/>
    </source>
</evidence>
<keyword evidence="1" id="KW-0472">Membrane</keyword>
<dbReference type="Pfam" id="PF08680">
    <property type="entry name" value="DUF1779"/>
    <property type="match status" value="1"/>
</dbReference>
<reference evidence="2 3" key="1">
    <citation type="submission" date="2022-08" db="EMBL/GenBank/DDBJ databases">
        <title>Proteogenomics of the novel Dehalobacterium formicoaceticum strain EZ94 highlights a key role of methyltransferases during anaerobic dichloromethane degradation.</title>
        <authorList>
            <person name="Wasmund K."/>
        </authorList>
    </citation>
    <scope>NUCLEOTIDE SEQUENCE [LARGE SCALE GENOMIC DNA]</scope>
    <source>
        <strain evidence="2 3">EZ94</strain>
    </source>
</reference>
<proteinExistence type="predicted"/>
<feature type="transmembrane region" description="Helical" evidence="1">
    <location>
        <begin position="7"/>
        <end position="26"/>
    </location>
</feature>
<dbReference type="Proteomes" id="UP001524944">
    <property type="component" value="Unassembled WGS sequence"/>
</dbReference>
<accession>A0ABT1Y3G7</accession>
<evidence type="ECO:0000256" key="1">
    <source>
        <dbReference type="SAM" id="Phobius"/>
    </source>
</evidence>
<name>A0ABT1Y3G7_9FIRM</name>
<dbReference type="EMBL" id="JANPWE010000003">
    <property type="protein sequence ID" value="MCR6545421.1"/>
    <property type="molecule type" value="Genomic_DNA"/>
</dbReference>
<dbReference type="InterPro" id="IPR014794">
    <property type="entry name" value="DUF1779"/>
</dbReference>
<keyword evidence="1" id="KW-0812">Transmembrane</keyword>
<dbReference type="Gene3D" id="3.30.360.40">
    <property type="entry name" value="YwmB-like"/>
    <property type="match status" value="1"/>
</dbReference>
<comment type="caution">
    <text evidence="2">The sequence shown here is derived from an EMBL/GenBank/DDBJ whole genome shotgun (WGS) entry which is preliminary data.</text>
</comment>
<organism evidence="2 3">
    <name type="scientific">Dehalobacterium formicoaceticum</name>
    <dbReference type="NCBI Taxonomy" id="51515"/>
    <lineage>
        <taxon>Bacteria</taxon>
        <taxon>Bacillati</taxon>
        <taxon>Bacillota</taxon>
        <taxon>Clostridia</taxon>
        <taxon>Eubacteriales</taxon>
        <taxon>Peptococcaceae</taxon>
        <taxon>Dehalobacterium</taxon>
    </lineage>
</organism>
<protein>
    <submittedName>
        <fullName evidence="2">YwmB family TATA-box binding protein</fullName>
    </submittedName>
</protein>
<gene>
    <name evidence="2" type="ORF">NVS47_07810</name>
</gene>